<dbReference type="Gene3D" id="1.10.760.10">
    <property type="entry name" value="Cytochrome c-like domain"/>
    <property type="match status" value="2"/>
</dbReference>
<dbReference type="SUPFAM" id="SSF46626">
    <property type="entry name" value="Cytochrome c"/>
    <property type="match status" value="2"/>
</dbReference>
<keyword evidence="3 4" id="KW-0408">Iron</keyword>
<proteinExistence type="predicted"/>
<dbReference type="InterPro" id="IPR051459">
    <property type="entry name" value="Cytochrome_c-type_DH"/>
</dbReference>
<dbReference type="InterPro" id="IPR036909">
    <property type="entry name" value="Cyt_c-like_dom_sf"/>
</dbReference>
<sequence>MKKTFVWAWVGLCAALFLALGQSQLPEGPGKALLEQKCAVCHGLEVVINQRLNANDWDFIVGQMIGFGAQVNSEERKTIVAYLAENFGPQSSAPATPKTTSSAANPSQAYAVCQGCHQPNGAGVAGAFPPLAGHVADILNAKGGRAYLPLVVVNGLQGSIRVGATNYNTPMPGFPSLSDAQLADLLNYIATAWGNDRLLKDFKPYTADEVKGLRKQMTPAQVYAERAKLELK</sequence>
<evidence type="ECO:0000313" key="7">
    <source>
        <dbReference type="EMBL" id="HFG20386.1"/>
    </source>
</evidence>
<dbReference type="GO" id="GO:0009055">
    <property type="term" value="F:electron transfer activity"/>
    <property type="evidence" value="ECO:0007669"/>
    <property type="project" value="InterPro"/>
</dbReference>
<comment type="caution">
    <text evidence="7">The sequence shown here is derived from an EMBL/GenBank/DDBJ whole genome shotgun (WGS) entry which is preliminary data.</text>
</comment>
<evidence type="ECO:0000256" key="1">
    <source>
        <dbReference type="ARBA" id="ARBA00022617"/>
    </source>
</evidence>
<keyword evidence="1 4" id="KW-0349">Heme</keyword>
<organism evidence="7">
    <name type="scientific">Meiothermus ruber</name>
    <dbReference type="NCBI Taxonomy" id="277"/>
    <lineage>
        <taxon>Bacteria</taxon>
        <taxon>Thermotogati</taxon>
        <taxon>Deinococcota</taxon>
        <taxon>Deinococci</taxon>
        <taxon>Thermales</taxon>
        <taxon>Thermaceae</taxon>
        <taxon>Meiothermus</taxon>
    </lineage>
</organism>
<evidence type="ECO:0000256" key="4">
    <source>
        <dbReference type="PROSITE-ProRule" id="PRU00433"/>
    </source>
</evidence>
<dbReference type="EMBL" id="DSWI01000014">
    <property type="protein sequence ID" value="HFG20386.1"/>
    <property type="molecule type" value="Genomic_DNA"/>
</dbReference>
<protein>
    <submittedName>
        <fullName evidence="7">C-type cytochrome</fullName>
    </submittedName>
</protein>
<dbReference type="AlphaFoldDB" id="A0A7C3DCX5"/>
<dbReference type="GO" id="GO:0046872">
    <property type="term" value="F:metal ion binding"/>
    <property type="evidence" value="ECO:0007669"/>
    <property type="project" value="UniProtKB-KW"/>
</dbReference>
<dbReference type="PANTHER" id="PTHR35008">
    <property type="entry name" value="BLL4482 PROTEIN-RELATED"/>
    <property type="match status" value="1"/>
</dbReference>
<feature type="domain" description="Cytochrome c" evidence="6">
    <location>
        <begin position="101"/>
        <end position="193"/>
    </location>
</feature>
<dbReference type="Pfam" id="PF09098">
    <property type="entry name" value="Dehyd-heme_bind"/>
    <property type="match status" value="1"/>
</dbReference>
<accession>A0A7C3DCX5</accession>
<keyword evidence="5" id="KW-0732">Signal</keyword>
<name>A0A7C3DCX5_MEIRU</name>
<dbReference type="InterPro" id="IPR009056">
    <property type="entry name" value="Cyt_c-like_dom"/>
</dbReference>
<dbReference type="GO" id="GO:0020037">
    <property type="term" value="F:heme binding"/>
    <property type="evidence" value="ECO:0007669"/>
    <property type="project" value="InterPro"/>
</dbReference>
<dbReference type="InterPro" id="IPR015182">
    <property type="entry name" value="QH-AmDH_asu_heme-bd_dom"/>
</dbReference>
<evidence type="ECO:0000256" key="3">
    <source>
        <dbReference type="ARBA" id="ARBA00023004"/>
    </source>
</evidence>
<keyword evidence="2 4" id="KW-0479">Metal-binding</keyword>
<dbReference type="Pfam" id="PF00034">
    <property type="entry name" value="Cytochrom_C"/>
    <property type="match status" value="1"/>
</dbReference>
<evidence type="ECO:0000259" key="6">
    <source>
        <dbReference type="PROSITE" id="PS51007"/>
    </source>
</evidence>
<evidence type="ECO:0000256" key="5">
    <source>
        <dbReference type="SAM" id="SignalP"/>
    </source>
</evidence>
<evidence type="ECO:0000256" key="2">
    <source>
        <dbReference type="ARBA" id="ARBA00022723"/>
    </source>
</evidence>
<gene>
    <name evidence="7" type="ORF">ENS82_06640</name>
</gene>
<reference evidence="7" key="1">
    <citation type="journal article" date="2020" name="mSystems">
        <title>Genome- and Community-Level Interaction Insights into Carbon Utilization and Element Cycling Functions of Hydrothermarchaeota in Hydrothermal Sediment.</title>
        <authorList>
            <person name="Zhou Z."/>
            <person name="Liu Y."/>
            <person name="Xu W."/>
            <person name="Pan J."/>
            <person name="Luo Z.H."/>
            <person name="Li M."/>
        </authorList>
    </citation>
    <scope>NUCLEOTIDE SEQUENCE [LARGE SCALE GENOMIC DNA]</scope>
    <source>
        <strain evidence="7">SpSt-524</strain>
    </source>
</reference>
<feature type="chain" id="PRO_5028331172" evidence="5">
    <location>
        <begin position="22"/>
        <end position="232"/>
    </location>
</feature>
<feature type="signal peptide" evidence="5">
    <location>
        <begin position="1"/>
        <end position="21"/>
    </location>
</feature>
<dbReference type="PROSITE" id="PS51007">
    <property type="entry name" value="CYTC"/>
    <property type="match status" value="1"/>
</dbReference>
<dbReference type="PANTHER" id="PTHR35008:SF8">
    <property type="entry name" value="ALCOHOL DEHYDROGENASE CYTOCHROME C SUBUNIT"/>
    <property type="match status" value="1"/>
</dbReference>